<name>A0ABQ8GIB8_9PEZI</name>
<dbReference type="Pfam" id="PF22437">
    <property type="entry name" value="DBF4_BRCT"/>
    <property type="match status" value="1"/>
</dbReference>
<dbReference type="SUPFAM" id="SSF52113">
    <property type="entry name" value="BRCT domain"/>
    <property type="match status" value="1"/>
</dbReference>
<feature type="region of interest" description="Disordered" evidence="5">
    <location>
        <begin position="1"/>
        <end position="67"/>
    </location>
</feature>
<dbReference type="Pfam" id="PF08630">
    <property type="entry name" value="Dfp1_Him1_M"/>
    <property type="match status" value="1"/>
</dbReference>
<feature type="domain" description="DBF4-type" evidence="6">
    <location>
        <begin position="623"/>
        <end position="672"/>
    </location>
</feature>
<dbReference type="Gene3D" id="6.10.250.3410">
    <property type="entry name" value="DBF zinc finger"/>
    <property type="match status" value="1"/>
</dbReference>
<evidence type="ECO:0000256" key="2">
    <source>
        <dbReference type="ARBA" id="ARBA00022771"/>
    </source>
</evidence>
<feature type="region of interest" description="Disordered" evidence="5">
    <location>
        <begin position="182"/>
        <end position="224"/>
    </location>
</feature>
<accession>A0ABQ8GIB8</accession>
<dbReference type="PANTHER" id="PTHR15375">
    <property type="entry name" value="ACTIVATOR OF S-PHASE KINASE-RELATED"/>
    <property type="match status" value="1"/>
</dbReference>
<evidence type="ECO:0000256" key="3">
    <source>
        <dbReference type="ARBA" id="ARBA00022833"/>
    </source>
</evidence>
<feature type="compositionally biased region" description="Basic and acidic residues" evidence="5">
    <location>
        <begin position="599"/>
        <end position="608"/>
    </location>
</feature>
<feature type="compositionally biased region" description="Low complexity" evidence="5">
    <location>
        <begin position="187"/>
        <end position="197"/>
    </location>
</feature>
<keyword evidence="3" id="KW-0862">Zinc</keyword>
<dbReference type="Pfam" id="PF07535">
    <property type="entry name" value="zf-DBF"/>
    <property type="match status" value="1"/>
</dbReference>
<evidence type="ECO:0000313" key="7">
    <source>
        <dbReference type="EMBL" id="KAH7057024.1"/>
    </source>
</evidence>
<dbReference type="PANTHER" id="PTHR15375:SF26">
    <property type="entry name" value="PROTEIN CHIFFON"/>
    <property type="match status" value="1"/>
</dbReference>
<feature type="region of interest" description="Disordered" evidence="5">
    <location>
        <begin position="439"/>
        <end position="490"/>
    </location>
</feature>
<keyword evidence="1" id="KW-0479">Metal-binding</keyword>
<dbReference type="EMBL" id="JAGTJR010000007">
    <property type="protein sequence ID" value="KAH7057024.1"/>
    <property type="molecule type" value="Genomic_DNA"/>
</dbReference>
<keyword evidence="2 4" id="KW-0863">Zinc-finger</keyword>
<proteinExistence type="predicted"/>
<feature type="compositionally biased region" description="Low complexity" evidence="5">
    <location>
        <begin position="403"/>
        <end position="427"/>
    </location>
</feature>
<dbReference type="Gene3D" id="3.40.50.10190">
    <property type="entry name" value="BRCT domain"/>
    <property type="match status" value="2"/>
</dbReference>
<keyword evidence="8" id="KW-1185">Reference proteome</keyword>
<sequence length="674" mass="74670">MAAVSVPPSPRALSTMTSRRAPLANVPNATNSPYRPHAAAATKRPRSHASEQRDAAYTGQPPAKKQFLEENDTEARRQVLLKKAGQTQTSAAQRKLEAARDVRSSHKPIDRPQKVAQDNYDTIRQWQKHYRKVFPQYVFYFENIPADARARATKQILALGAREEKFFSKSVTHVVTTRQIPADQPVSSSIDSRTTSSNAAASQDESGQLRTINPSLLDRSTEPQGARTRLALELAAARKPGISSAQGIFQDPETRTRSSHNGDILIKAREMGMKIWALEKLERILNTMFNTDTGEQPPAYNTRGSTAVNASKARGADLSQLLKNEKVNGPADRDLAVSTKDMAHFRGYYVYVHCMNEKYRPVIMRDYPKVPTKEDGKWPQFRLTAPGRCPFVEDPAHLRKLQMQDQQKTTQQRTEKAASTAPRTRSASAAFEAAKQLAPKAEQRRALTENNNIARRGSVTEESTDTLLAKPLDPPKLIPAKRREPDGIPPLFGSAQASLRAMPRYAGGEPIASGVQPSNITSAIKSQMISSTAAAPGARAGTSKELHQLSRKVLEKNSAPNSTNSSYMTDIRAAINGDRAPPTRAAKRKAQETITGGKGDAEDSEKQSSRRVIISRSKKSMEKEPKPGYCENCREKFDDFDTHIVGRKHRKFATTPDNWTELDNLLSELTRPYL</sequence>
<dbReference type="InterPro" id="IPR055116">
    <property type="entry name" value="DBF4_BRCT"/>
</dbReference>
<dbReference type="CDD" id="cd00027">
    <property type="entry name" value="BRCT"/>
    <property type="match status" value="1"/>
</dbReference>
<reference evidence="7 8" key="1">
    <citation type="journal article" date="2021" name="Nat. Commun.">
        <title>Genetic determinants of endophytism in the Arabidopsis root mycobiome.</title>
        <authorList>
            <person name="Mesny F."/>
            <person name="Miyauchi S."/>
            <person name="Thiergart T."/>
            <person name="Pickel B."/>
            <person name="Atanasova L."/>
            <person name="Karlsson M."/>
            <person name="Huettel B."/>
            <person name="Barry K.W."/>
            <person name="Haridas S."/>
            <person name="Chen C."/>
            <person name="Bauer D."/>
            <person name="Andreopoulos W."/>
            <person name="Pangilinan J."/>
            <person name="LaButti K."/>
            <person name="Riley R."/>
            <person name="Lipzen A."/>
            <person name="Clum A."/>
            <person name="Drula E."/>
            <person name="Henrissat B."/>
            <person name="Kohler A."/>
            <person name="Grigoriev I.V."/>
            <person name="Martin F.M."/>
            <person name="Hacquard S."/>
        </authorList>
    </citation>
    <scope>NUCLEOTIDE SEQUENCE [LARGE SCALE GENOMIC DNA]</scope>
    <source>
        <strain evidence="7 8">MPI-SDFR-AT-0080</strain>
    </source>
</reference>
<feature type="region of interest" description="Disordered" evidence="5">
    <location>
        <begin position="402"/>
        <end position="427"/>
    </location>
</feature>
<comment type="caution">
    <text evidence="7">The sequence shown here is derived from an EMBL/GenBank/DDBJ whole genome shotgun (WGS) entry which is preliminary data.</text>
</comment>
<gene>
    <name evidence="7" type="ORF">B0J12DRAFT_401448</name>
</gene>
<dbReference type="InterPro" id="IPR006572">
    <property type="entry name" value="Znf_DBF"/>
</dbReference>
<organism evidence="7 8">
    <name type="scientific">Macrophomina phaseolina</name>
    <dbReference type="NCBI Taxonomy" id="35725"/>
    <lineage>
        <taxon>Eukaryota</taxon>
        <taxon>Fungi</taxon>
        <taxon>Dikarya</taxon>
        <taxon>Ascomycota</taxon>
        <taxon>Pezizomycotina</taxon>
        <taxon>Dothideomycetes</taxon>
        <taxon>Dothideomycetes incertae sedis</taxon>
        <taxon>Botryosphaeriales</taxon>
        <taxon>Botryosphaeriaceae</taxon>
        <taxon>Macrophomina</taxon>
    </lineage>
</organism>
<dbReference type="PROSITE" id="PS51265">
    <property type="entry name" value="ZF_DBF4"/>
    <property type="match status" value="1"/>
</dbReference>
<protein>
    <submittedName>
        <fullName evidence="7">Dfp1/Him1, central region-domain-containing protein</fullName>
    </submittedName>
</protein>
<dbReference type="InterPro" id="IPR036420">
    <property type="entry name" value="BRCT_dom_sf"/>
</dbReference>
<evidence type="ECO:0000313" key="8">
    <source>
        <dbReference type="Proteomes" id="UP000774617"/>
    </source>
</evidence>
<dbReference type="InterPro" id="IPR013939">
    <property type="entry name" value="Regulatory_Dfp1/Him1"/>
</dbReference>
<feature type="region of interest" description="Disordered" evidence="5">
    <location>
        <begin position="578"/>
        <end position="611"/>
    </location>
</feature>
<dbReference type="SMART" id="SM00586">
    <property type="entry name" value="ZnF_DBF"/>
    <property type="match status" value="1"/>
</dbReference>
<dbReference type="Proteomes" id="UP000774617">
    <property type="component" value="Unassembled WGS sequence"/>
</dbReference>
<dbReference type="InterPro" id="IPR051590">
    <property type="entry name" value="Replication_Regulatory_Kinase"/>
</dbReference>
<feature type="compositionally biased region" description="Basic and acidic residues" evidence="5">
    <location>
        <begin position="94"/>
        <end position="109"/>
    </location>
</feature>
<evidence type="ECO:0000256" key="1">
    <source>
        <dbReference type="ARBA" id="ARBA00022723"/>
    </source>
</evidence>
<feature type="region of interest" description="Disordered" evidence="5">
    <location>
        <begin position="84"/>
        <end position="109"/>
    </location>
</feature>
<dbReference type="InterPro" id="IPR038545">
    <property type="entry name" value="Znf_DBF_sf"/>
</dbReference>
<evidence type="ECO:0000256" key="4">
    <source>
        <dbReference type="PROSITE-ProRule" id="PRU00600"/>
    </source>
</evidence>
<evidence type="ECO:0000256" key="5">
    <source>
        <dbReference type="SAM" id="MobiDB-lite"/>
    </source>
</evidence>
<feature type="compositionally biased region" description="Polar residues" evidence="5">
    <location>
        <begin position="198"/>
        <end position="214"/>
    </location>
</feature>
<evidence type="ECO:0000259" key="6">
    <source>
        <dbReference type="PROSITE" id="PS51265"/>
    </source>
</evidence>